<evidence type="ECO:0000313" key="16">
    <source>
        <dbReference type="Ensembl" id="ENSSFOP00015069462.1"/>
    </source>
</evidence>
<evidence type="ECO:0000259" key="15">
    <source>
        <dbReference type="PROSITE" id="PS50262"/>
    </source>
</evidence>
<evidence type="ECO:0000256" key="1">
    <source>
        <dbReference type="ARBA" id="ARBA00004651"/>
    </source>
</evidence>
<name>A0A8C9W3D5_SCLFO</name>
<evidence type="ECO:0000256" key="11">
    <source>
        <dbReference type="ARBA" id="ARBA00023224"/>
    </source>
</evidence>
<feature type="transmembrane region" description="Helical" evidence="14">
    <location>
        <begin position="193"/>
        <end position="214"/>
    </location>
</feature>
<keyword evidence="9 13" id="KW-0675">Receptor</keyword>
<evidence type="ECO:0000256" key="13">
    <source>
        <dbReference type="RuleBase" id="RU000688"/>
    </source>
</evidence>
<keyword evidence="2" id="KW-1003">Cell membrane</keyword>
<dbReference type="GO" id="GO:0016494">
    <property type="term" value="F:C-X-C chemokine receptor activity"/>
    <property type="evidence" value="ECO:0007669"/>
    <property type="project" value="InterPro"/>
</dbReference>
<dbReference type="GO" id="GO:0019722">
    <property type="term" value="P:calcium-mediated signaling"/>
    <property type="evidence" value="ECO:0007669"/>
    <property type="project" value="TreeGrafter"/>
</dbReference>
<dbReference type="GO" id="GO:0007204">
    <property type="term" value="P:positive regulation of cytosolic calcium ion concentration"/>
    <property type="evidence" value="ECO:0007669"/>
    <property type="project" value="TreeGrafter"/>
</dbReference>
<feature type="transmembrane region" description="Helical" evidence="14">
    <location>
        <begin position="34"/>
        <end position="54"/>
    </location>
</feature>
<comment type="subcellular location">
    <subcellularLocation>
        <location evidence="1">Cell membrane</location>
        <topology evidence="1">Multi-pass membrane protein</topology>
    </subcellularLocation>
</comment>
<dbReference type="PROSITE" id="PS50262">
    <property type="entry name" value="G_PROTEIN_RECEP_F1_2"/>
    <property type="match status" value="1"/>
</dbReference>
<feature type="transmembrane region" description="Helical" evidence="14">
    <location>
        <begin position="102"/>
        <end position="122"/>
    </location>
</feature>
<keyword evidence="8" id="KW-1015">Disulfide bond</keyword>
<dbReference type="OrthoDB" id="9946013at2759"/>
<dbReference type="PRINTS" id="PR00427">
    <property type="entry name" value="INTRLEUKIN8R"/>
</dbReference>
<comment type="similarity">
    <text evidence="13">Belongs to the G-protein coupled receptor 1 family.</text>
</comment>
<keyword evidence="4 13" id="KW-0812">Transmembrane</keyword>
<keyword evidence="7 14" id="KW-0472">Membrane</keyword>
<evidence type="ECO:0000313" key="17">
    <source>
        <dbReference type="Proteomes" id="UP000694397"/>
    </source>
</evidence>
<evidence type="ECO:0000256" key="10">
    <source>
        <dbReference type="ARBA" id="ARBA00023180"/>
    </source>
</evidence>
<comment type="subunit">
    <text evidence="12">Interacts with IL8. Interacts with GNAI2.</text>
</comment>
<dbReference type="GO" id="GO:0030593">
    <property type="term" value="P:neutrophil chemotaxis"/>
    <property type="evidence" value="ECO:0007669"/>
    <property type="project" value="TreeGrafter"/>
</dbReference>
<dbReference type="GO" id="GO:0019957">
    <property type="term" value="F:C-C chemokine binding"/>
    <property type="evidence" value="ECO:0007669"/>
    <property type="project" value="TreeGrafter"/>
</dbReference>
<evidence type="ECO:0000256" key="3">
    <source>
        <dbReference type="ARBA" id="ARBA00022500"/>
    </source>
</evidence>
<keyword evidence="17" id="KW-1185">Reference proteome</keyword>
<dbReference type="GO" id="GO:0009897">
    <property type="term" value="C:external side of plasma membrane"/>
    <property type="evidence" value="ECO:0007669"/>
    <property type="project" value="TreeGrafter"/>
</dbReference>
<evidence type="ECO:0000256" key="7">
    <source>
        <dbReference type="ARBA" id="ARBA00023136"/>
    </source>
</evidence>
<dbReference type="GeneTree" id="ENSGT01050000244848"/>
<accession>A0A8C9W3D5</accession>
<evidence type="ECO:0000256" key="5">
    <source>
        <dbReference type="ARBA" id="ARBA00022989"/>
    </source>
</evidence>
<reference evidence="16" key="3">
    <citation type="submission" date="2025-09" db="UniProtKB">
        <authorList>
            <consortium name="Ensembl"/>
        </authorList>
    </citation>
    <scope>IDENTIFICATION</scope>
</reference>
<reference evidence="16" key="2">
    <citation type="submission" date="2025-08" db="UniProtKB">
        <authorList>
            <consortium name="Ensembl"/>
        </authorList>
    </citation>
    <scope>IDENTIFICATION</scope>
</reference>
<keyword evidence="3" id="KW-0145">Chemotaxis</keyword>
<evidence type="ECO:0000256" key="6">
    <source>
        <dbReference type="ARBA" id="ARBA00023040"/>
    </source>
</evidence>
<dbReference type="Gene3D" id="1.20.1070.10">
    <property type="entry name" value="Rhodopsin 7-helix transmembrane proteins"/>
    <property type="match status" value="1"/>
</dbReference>
<feature type="domain" description="G-protein coupled receptors family 1 profile" evidence="15">
    <location>
        <begin position="4"/>
        <end position="255"/>
    </location>
</feature>
<evidence type="ECO:0000256" key="12">
    <source>
        <dbReference type="ARBA" id="ARBA00034130"/>
    </source>
</evidence>
<dbReference type="InterPro" id="IPR017452">
    <property type="entry name" value="GPCR_Rhodpsn_7TM"/>
</dbReference>
<evidence type="ECO:0000256" key="9">
    <source>
        <dbReference type="ARBA" id="ARBA00023170"/>
    </source>
</evidence>
<organism evidence="16 17">
    <name type="scientific">Scleropages formosus</name>
    <name type="common">Asian bonytongue</name>
    <name type="synonym">Osteoglossum formosum</name>
    <dbReference type="NCBI Taxonomy" id="113540"/>
    <lineage>
        <taxon>Eukaryota</taxon>
        <taxon>Metazoa</taxon>
        <taxon>Chordata</taxon>
        <taxon>Craniata</taxon>
        <taxon>Vertebrata</taxon>
        <taxon>Euteleostomi</taxon>
        <taxon>Actinopterygii</taxon>
        <taxon>Neopterygii</taxon>
        <taxon>Teleostei</taxon>
        <taxon>Osteoglossocephala</taxon>
        <taxon>Osteoglossomorpha</taxon>
        <taxon>Osteoglossiformes</taxon>
        <taxon>Osteoglossidae</taxon>
        <taxon>Scleropages</taxon>
    </lineage>
</organism>
<dbReference type="GO" id="GO:0016493">
    <property type="term" value="F:C-C chemokine receptor activity"/>
    <property type="evidence" value="ECO:0007669"/>
    <property type="project" value="TreeGrafter"/>
</dbReference>
<feature type="transmembrane region" description="Helical" evidence="14">
    <location>
        <begin position="154"/>
        <end position="172"/>
    </location>
</feature>
<protein>
    <submittedName>
        <fullName evidence="16">Chemokine (C-X-C motif) receptor 1</fullName>
    </submittedName>
</protein>
<reference evidence="16 17" key="1">
    <citation type="submission" date="2019-04" db="EMBL/GenBank/DDBJ databases">
        <authorList>
            <consortium name="Wellcome Sanger Institute Data Sharing"/>
        </authorList>
    </citation>
    <scope>NUCLEOTIDE SEQUENCE [LARGE SCALE GENOMIC DNA]</scope>
</reference>
<evidence type="ECO:0000256" key="2">
    <source>
        <dbReference type="ARBA" id="ARBA00022475"/>
    </source>
</evidence>
<evidence type="ECO:0000256" key="4">
    <source>
        <dbReference type="ARBA" id="ARBA00022692"/>
    </source>
</evidence>
<dbReference type="PANTHER" id="PTHR10489">
    <property type="entry name" value="CELL ADHESION MOLECULE"/>
    <property type="match status" value="1"/>
</dbReference>
<dbReference type="InterPro" id="IPR000174">
    <property type="entry name" value="Chemokine_CXCR_1/2"/>
</dbReference>
<dbReference type="SUPFAM" id="SSF81321">
    <property type="entry name" value="Family A G protein-coupled receptor-like"/>
    <property type="match status" value="1"/>
</dbReference>
<dbReference type="Ensembl" id="ENSSFOT00015039337.1">
    <property type="protein sequence ID" value="ENSSFOP00015069462.1"/>
    <property type="gene ID" value="ENSSFOG00015025434.1"/>
</dbReference>
<dbReference type="PRINTS" id="PR00237">
    <property type="entry name" value="GPCRRHODOPSN"/>
</dbReference>
<dbReference type="InterPro" id="IPR050119">
    <property type="entry name" value="CCR1-9-like"/>
</dbReference>
<sequence length="295" mass="32311">ITPGNLLVGVVLSSGTHTLLPSDVYLLHLAAADTLLSLALPFWGWAALLGWVFGDAACKLLSLLLELSFYSSILLLACISADRYRLVVRPAQSRREARGKRDWLMCVTVWALGAVLSLPALFRVAERPAGSDRTICVDSYSPDSASAWRLATRVVRHTLGFLLPLAVMLLCYGAAAARLRRVRSPRGRRARQLIVAVVGAFLLCWAPHHVAVMADTLQRVWLVPHGCAARRVVGGAEFATQCLGFLHSLANPVLYAFMGHRFREDLLRRFRNRVLCQGSEGPRNSRSGSQTSSGL</sequence>
<evidence type="ECO:0000256" key="14">
    <source>
        <dbReference type="SAM" id="Phobius"/>
    </source>
</evidence>
<dbReference type="PANTHER" id="PTHR10489:SF930">
    <property type="entry name" value="C-X-C CHEMOKINE RECEPTOR TYPE 1-LIKE"/>
    <property type="match status" value="1"/>
</dbReference>
<dbReference type="AlphaFoldDB" id="A0A8C9W3D5"/>
<dbReference type="InterPro" id="IPR000276">
    <property type="entry name" value="GPCR_Rhodpsn"/>
</dbReference>
<dbReference type="Pfam" id="PF00001">
    <property type="entry name" value="7tm_1"/>
    <property type="match status" value="1"/>
</dbReference>
<keyword evidence="10" id="KW-0325">Glycoprotein</keyword>
<dbReference type="PROSITE" id="PS00237">
    <property type="entry name" value="G_PROTEIN_RECEP_F1_1"/>
    <property type="match status" value="1"/>
</dbReference>
<keyword evidence="11 13" id="KW-0807">Transducer</keyword>
<dbReference type="Proteomes" id="UP000694397">
    <property type="component" value="Chromosome 12"/>
</dbReference>
<proteinExistence type="inferred from homology"/>
<keyword evidence="6 13" id="KW-0297">G-protein coupled receptor</keyword>
<evidence type="ECO:0000256" key="8">
    <source>
        <dbReference type="ARBA" id="ARBA00023157"/>
    </source>
</evidence>
<dbReference type="GO" id="GO:0006955">
    <property type="term" value="P:immune response"/>
    <property type="evidence" value="ECO:0007669"/>
    <property type="project" value="TreeGrafter"/>
</dbReference>
<keyword evidence="5 14" id="KW-1133">Transmembrane helix</keyword>